<proteinExistence type="predicted"/>
<reference evidence="1" key="2">
    <citation type="journal article" date="2015" name="Data Brief">
        <title>Shoot transcriptome of the giant reed, Arundo donax.</title>
        <authorList>
            <person name="Barrero R.A."/>
            <person name="Guerrero F.D."/>
            <person name="Moolhuijzen P."/>
            <person name="Goolsby J.A."/>
            <person name="Tidwell J."/>
            <person name="Bellgard S.E."/>
            <person name="Bellgard M.I."/>
        </authorList>
    </citation>
    <scope>NUCLEOTIDE SEQUENCE</scope>
    <source>
        <tissue evidence="1">Shoot tissue taken approximately 20 cm above the soil surface</tissue>
    </source>
</reference>
<dbReference type="EMBL" id="GBRH01261627">
    <property type="protein sequence ID" value="JAD36268.1"/>
    <property type="molecule type" value="Transcribed_RNA"/>
</dbReference>
<reference evidence="1" key="1">
    <citation type="submission" date="2014-09" db="EMBL/GenBank/DDBJ databases">
        <authorList>
            <person name="Magalhaes I.L.F."/>
            <person name="Oliveira U."/>
            <person name="Santos F.R."/>
            <person name="Vidigal T.H.D.A."/>
            <person name="Brescovit A.D."/>
            <person name="Santos A.J."/>
        </authorList>
    </citation>
    <scope>NUCLEOTIDE SEQUENCE</scope>
    <source>
        <tissue evidence="1">Shoot tissue taken approximately 20 cm above the soil surface</tissue>
    </source>
</reference>
<sequence length="44" mass="5180">MPSTRLTPYTNYFMLLRVRDARLLSCTSLDLMRHLNVLIKILVT</sequence>
<dbReference type="AlphaFoldDB" id="A0A0A8ZF25"/>
<evidence type="ECO:0000313" key="1">
    <source>
        <dbReference type="EMBL" id="JAD36268.1"/>
    </source>
</evidence>
<organism evidence="1">
    <name type="scientific">Arundo donax</name>
    <name type="common">Giant reed</name>
    <name type="synonym">Donax arundinaceus</name>
    <dbReference type="NCBI Taxonomy" id="35708"/>
    <lineage>
        <taxon>Eukaryota</taxon>
        <taxon>Viridiplantae</taxon>
        <taxon>Streptophyta</taxon>
        <taxon>Embryophyta</taxon>
        <taxon>Tracheophyta</taxon>
        <taxon>Spermatophyta</taxon>
        <taxon>Magnoliopsida</taxon>
        <taxon>Liliopsida</taxon>
        <taxon>Poales</taxon>
        <taxon>Poaceae</taxon>
        <taxon>PACMAD clade</taxon>
        <taxon>Arundinoideae</taxon>
        <taxon>Arundineae</taxon>
        <taxon>Arundo</taxon>
    </lineage>
</organism>
<name>A0A0A8ZF25_ARUDO</name>
<protein>
    <submittedName>
        <fullName evidence="1">Uncharacterized protein</fullName>
    </submittedName>
</protein>
<accession>A0A0A8ZF25</accession>